<organism evidence="2 3">
    <name type="scientific">Flammeovirga aprica JL-4</name>
    <dbReference type="NCBI Taxonomy" id="694437"/>
    <lineage>
        <taxon>Bacteria</taxon>
        <taxon>Pseudomonadati</taxon>
        <taxon>Bacteroidota</taxon>
        <taxon>Cytophagia</taxon>
        <taxon>Cytophagales</taxon>
        <taxon>Flammeovirgaceae</taxon>
        <taxon>Flammeovirga</taxon>
    </lineage>
</organism>
<reference evidence="2 3" key="1">
    <citation type="submission" date="2020-04" db="EMBL/GenBank/DDBJ databases">
        <title>Flammeovirga sp. SR4, a novel species isolated from seawater.</title>
        <authorList>
            <person name="Wang X."/>
        </authorList>
    </citation>
    <scope>NUCLEOTIDE SEQUENCE [LARGE SCALE GENOMIC DNA]</scope>
    <source>
        <strain evidence="2 3">ATCC 23126</strain>
    </source>
</reference>
<sequence>MEKREFLKIAGLATAGAVLGLPVLAKGKKLPSRWMWLHAHDDWTDAQWEEKLDVLKDCNIEGVLLGGNEASYKRMYPLLKARNIEMHAWMWTLNRNGDKVAKQNPDWYAVSGDGRSCYEYHPYVDYYQWVCPSKEEVQDHIIKQAVSLAKIEGVKGVHLDYVRYSDVILASSLQPLYGIVQDKEYPEWDFCYCETCRQKFKEESGIDIKELKDPTASEEWRQYRYDSVTHLVNKIYDAVHKEGSMLSAAVFPYPELARKICRQSWDDFKLDMVFPMIYNNFYEEPIDWIKFATEQGVSDVKGKFKEPLITGLYTPALPKQEDMEEAIKLAKKGGAKGFAIFDLAGMKEPHWKALKNVK</sequence>
<dbReference type="PANTHER" id="PTHR43405">
    <property type="entry name" value="GLYCOSYL HYDROLASE DIGH"/>
    <property type="match status" value="1"/>
</dbReference>
<evidence type="ECO:0000313" key="3">
    <source>
        <dbReference type="Proteomes" id="UP000576082"/>
    </source>
</evidence>
<dbReference type="EMBL" id="JABANE010000003">
    <property type="protein sequence ID" value="NME66703.1"/>
    <property type="molecule type" value="Genomic_DNA"/>
</dbReference>
<gene>
    <name evidence="2" type="ORF">HHU12_01885</name>
</gene>
<protein>
    <recommendedName>
        <fullName evidence="1">DUF4015 domain-containing protein</fullName>
    </recommendedName>
</protein>
<dbReference type="SUPFAM" id="SSF51445">
    <property type="entry name" value="(Trans)glycosidases"/>
    <property type="match status" value="1"/>
</dbReference>
<name>A0A7X9P016_9BACT</name>
<proteinExistence type="predicted"/>
<evidence type="ECO:0000259" key="1">
    <source>
        <dbReference type="Pfam" id="PF13200"/>
    </source>
</evidence>
<dbReference type="Pfam" id="PF13200">
    <property type="entry name" value="DUF4015"/>
    <property type="match status" value="1"/>
</dbReference>
<evidence type="ECO:0000313" key="2">
    <source>
        <dbReference type="EMBL" id="NME66703.1"/>
    </source>
</evidence>
<dbReference type="AlphaFoldDB" id="A0A7X9P016"/>
<dbReference type="Proteomes" id="UP000576082">
    <property type="component" value="Unassembled WGS sequence"/>
</dbReference>
<dbReference type="InterPro" id="IPR017853">
    <property type="entry name" value="GH"/>
</dbReference>
<dbReference type="Gene3D" id="3.20.20.80">
    <property type="entry name" value="Glycosidases"/>
    <property type="match status" value="1"/>
</dbReference>
<comment type="caution">
    <text evidence="2">The sequence shown here is derived from an EMBL/GenBank/DDBJ whole genome shotgun (WGS) entry which is preliminary data.</text>
</comment>
<dbReference type="PANTHER" id="PTHR43405:SF1">
    <property type="entry name" value="GLYCOSYL HYDROLASE DIGH"/>
    <property type="match status" value="1"/>
</dbReference>
<dbReference type="InterPro" id="IPR052177">
    <property type="entry name" value="Divisome_Glycosyl_Hydrolase"/>
</dbReference>
<accession>A0A7X9P016</accession>
<dbReference type="InterPro" id="IPR025275">
    <property type="entry name" value="DUF4015"/>
</dbReference>
<keyword evidence="3" id="KW-1185">Reference proteome</keyword>
<dbReference type="RefSeq" id="WP_169654449.1">
    <property type="nucleotide sequence ID" value="NZ_JABANE010000003.1"/>
</dbReference>
<feature type="domain" description="DUF4015" evidence="1">
    <location>
        <begin position="80"/>
        <end position="284"/>
    </location>
</feature>